<proteinExistence type="predicted"/>
<gene>
    <name evidence="1" type="ORF">CK203_059051</name>
</gene>
<dbReference type="EMBL" id="QGNW01000475">
    <property type="protein sequence ID" value="RVW70022.1"/>
    <property type="molecule type" value="Genomic_DNA"/>
</dbReference>
<reference evidence="1 2" key="1">
    <citation type="journal article" date="2018" name="PLoS Genet.">
        <title>Population sequencing reveals clonal diversity and ancestral inbreeding in the grapevine cultivar Chardonnay.</title>
        <authorList>
            <person name="Roach M.J."/>
            <person name="Johnson D.L."/>
            <person name="Bohlmann J."/>
            <person name="van Vuuren H.J."/>
            <person name="Jones S.J."/>
            <person name="Pretorius I.S."/>
            <person name="Schmidt S.A."/>
            <person name="Borneman A.R."/>
        </authorList>
    </citation>
    <scope>NUCLEOTIDE SEQUENCE [LARGE SCALE GENOMIC DNA]</scope>
    <source>
        <strain evidence="2">cv. Chardonnay</strain>
        <tissue evidence="1">Leaf</tissue>
    </source>
</reference>
<accession>A0A438GCT4</accession>
<name>A0A438GCT4_VITVI</name>
<comment type="caution">
    <text evidence="1">The sequence shown here is derived from an EMBL/GenBank/DDBJ whole genome shotgun (WGS) entry which is preliminary data.</text>
</comment>
<dbReference type="Proteomes" id="UP000288805">
    <property type="component" value="Unassembled WGS sequence"/>
</dbReference>
<organism evidence="1 2">
    <name type="scientific">Vitis vinifera</name>
    <name type="common">Grape</name>
    <dbReference type="NCBI Taxonomy" id="29760"/>
    <lineage>
        <taxon>Eukaryota</taxon>
        <taxon>Viridiplantae</taxon>
        <taxon>Streptophyta</taxon>
        <taxon>Embryophyta</taxon>
        <taxon>Tracheophyta</taxon>
        <taxon>Spermatophyta</taxon>
        <taxon>Magnoliopsida</taxon>
        <taxon>eudicotyledons</taxon>
        <taxon>Gunneridae</taxon>
        <taxon>Pentapetalae</taxon>
        <taxon>rosids</taxon>
        <taxon>Vitales</taxon>
        <taxon>Vitaceae</taxon>
        <taxon>Viteae</taxon>
        <taxon>Vitis</taxon>
    </lineage>
</organism>
<evidence type="ECO:0000313" key="1">
    <source>
        <dbReference type="EMBL" id="RVW70022.1"/>
    </source>
</evidence>
<sequence>MRKRKLCESIPMSIYENMVDSQSLIKLESLVSAYVFNISLSISELLIDFDREH</sequence>
<evidence type="ECO:0000313" key="2">
    <source>
        <dbReference type="Proteomes" id="UP000288805"/>
    </source>
</evidence>
<protein>
    <submittedName>
        <fullName evidence="1">Uncharacterized protein</fullName>
    </submittedName>
</protein>
<dbReference type="AlphaFoldDB" id="A0A438GCT4"/>